<proteinExistence type="inferred from homology"/>
<keyword evidence="5" id="KW-0479">Metal-binding</keyword>
<evidence type="ECO:0000256" key="4">
    <source>
        <dbReference type="ARBA" id="ARBA00022722"/>
    </source>
</evidence>
<protein>
    <recommendedName>
        <fullName evidence="8">DDE Tnp4 domain-containing protein</fullName>
    </recommendedName>
</protein>
<evidence type="ECO:0000256" key="6">
    <source>
        <dbReference type="ARBA" id="ARBA00022801"/>
    </source>
</evidence>
<dbReference type="GO" id="GO:0016787">
    <property type="term" value="F:hydrolase activity"/>
    <property type="evidence" value="ECO:0007669"/>
    <property type="project" value="UniProtKB-KW"/>
</dbReference>
<name>A0A4Q1BP99_TREME</name>
<evidence type="ECO:0000256" key="1">
    <source>
        <dbReference type="ARBA" id="ARBA00001968"/>
    </source>
</evidence>
<feature type="domain" description="DDE Tnp4" evidence="8">
    <location>
        <begin position="193"/>
        <end position="354"/>
    </location>
</feature>
<dbReference type="VEuPathDB" id="FungiDB:TREMEDRAFT_61809"/>
<dbReference type="Proteomes" id="UP000289152">
    <property type="component" value="Unassembled WGS sequence"/>
</dbReference>
<dbReference type="EMBL" id="SDIL01000028">
    <property type="protein sequence ID" value="RXK39711.1"/>
    <property type="molecule type" value="Genomic_DNA"/>
</dbReference>
<comment type="subcellular location">
    <subcellularLocation>
        <location evidence="2">Nucleus</location>
    </subcellularLocation>
</comment>
<evidence type="ECO:0000256" key="5">
    <source>
        <dbReference type="ARBA" id="ARBA00022723"/>
    </source>
</evidence>
<dbReference type="InterPro" id="IPR045249">
    <property type="entry name" value="HARBI1-like"/>
</dbReference>
<gene>
    <name evidence="9" type="ORF">M231_03066</name>
</gene>
<keyword evidence="4" id="KW-0540">Nuclease</keyword>
<dbReference type="GO" id="GO:0005634">
    <property type="term" value="C:nucleus"/>
    <property type="evidence" value="ECO:0007669"/>
    <property type="project" value="UniProtKB-SubCell"/>
</dbReference>
<dbReference type="GO" id="GO:0046872">
    <property type="term" value="F:metal ion binding"/>
    <property type="evidence" value="ECO:0007669"/>
    <property type="project" value="UniProtKB-KW"/>
</dbReference>
<evidence type="ECO:0000256" key="3">
    <source>
        <dbReference type="ARBA" id="ARBA00006958"/>
    </source>
</evidence>
<evidence type="ECO:0000313" key="10">
    <source>
        <dbReference type="Proteomes" id="UP000289152"/>
    </source>
</evidence>
<accession>A0A4Q1BP99</accession>
<dbReference type="Pfam" id="PF13359">
    <property type="entry name" value="DDE_Tnp_4"/>
    <property type="match status" value="1"/>
</dbReference>
<reference evidence="9 10" key="1">
    <citation type="submission" date="2016-06" db="EMBL/GenBank/DDBJ databases">
        <title>Evolution of pathogenesis and genome organization in the Tremellales.</title>
        <authorList>
            <person name="Cuomo C."/>
            <person name="Litvintseva A."/>
            <person name="Heitman J."/>
            <person name="Chen Y."/>
            <person name="Sun S."/>
            <person name="Springer D."/>
            <person name="Dromer F."/>
            <person name="Young S."/>
            <person name="Zeng Q."/>
            <person name="Chapman S."/>
            <person name="Gujja S."/>
            <person name="Saif S."/>
            <person name="Birren B."/>
        </authorList>
    </citation>
    <scope>NUCLEOTIDE SEQUENCE [LARGE SCALE GENOMIC DNA]</scope>
    <source>
        <strain evidence="9 10">ATCC 28783</strain>
    </source>
</reference>
<comment type="caution">
    <text evidence="9">The sequence shown here is derived from an EMBL/GenBank/DDBJ whole genome shotgun (WGS) entry which is preliminary data.</text>
</comment>
<keyword evidence="6" id="KW-0378">Hydrolase</keyword>
<dbReference type="GO" id="GO:0004518">
    <property type="term" value="F:nuclease activity"/>
    <property type="evidence" value="ECO:0007669"/>
    <property type="project" value="UniProtKB-KW"/>
</dbReference>
<keyword evidence="10" id="KW-1185">Reference proteome</keyword>
<keyword evidence="7" id="KW-0539">Nucleus</keyword>
<sequence length="427" mass="49051">MPSKTPRAHLLHDLEDTALLLLPLLDDRTSRACLEDIIQAHHQISSNRYLDRFPDTLNNNPRPSFYHSDILLFAERGIRHKQAFRMSPSHLNDIVDFFKDDLVFFSRGNKPQAPPKYQIGLLVYRMAHGHDCRTLDREFGVSTGTVFKWCERSLIAILRKQSNFISWPSPTERLEIKARFLSEYSIPHCVGLIDGYHVNLTTAPARDDAGAYHSRKERYGFNVMAIVDHTKQFRYIHYGYPASSSDQRVQRAIEPLNTPSQYFSNQEYLLADSGFTASSLVVPMFKKSAGQAVLRGKTAYFNSRASVMRVGVEHSIGVLKARWTILRSMSMRLRTKKDEAMAHAIIVACTILHNILINTDEYYTEEFTGNLPIEPLRDEQPVEEEVAEDNFLGAGRLRPHMRRRHDLVEQMLALETEEIDIDNFILS</sequence>
<organism evidence="9 10">
    <name type="scientific">Tremella mesenterica</name>
    <name type="common">Jelly fungus</name>
    <dbReference type="NCBI Taxonomy" id="5217"/>
    <lineage>
        <taxon>Eukaryota</taxon>
        <taxon>Fungi</taxon>
        <taxon>Dikarya</taxon>
        <taxon>Basidiomycota</taxon>
        <taxon>Agaricomycotina</taxon>
        <taxon>Tremellomycetes</taxon>
        <taxon>Tremellales</taxon>
        <taxon>Tremellaceae</taxon>
        <taxon>Tremella</taxon>
    </lineage>
</organism>
<dbReference type="PANTHER" id="PTHR22930:SF85">
    <property type="entry name" value="GH03217P-RELATED"/>
    <property type="match status" value="1"/>
</dbReference>
<dbReference type="PANTHER" id="PTHR22930">
    <property type="match status" value="1"/>
</dbReference>
<evidence type="ECO:0000313" key="9">
    <source>
        <dbReference type="EMBL" id="RXK39711.1"/>
    </source>
</evidence>
<evidence type="ECO:0000256" key="2">
    <source>
        <dbReference type="ARBA" id="ARBA00004123"/>
    </source>
</evidence>
<comment type="cofactor">
    <cofactor evidence="1">
        <name>a divalent metal cation</name>
        <dbReference type="ChEBI" id="CHEBI:60240"/>
    </cofactor>
</comment>
<comment type="similarity">
    <text evidence="3">Belongs to the HARBI1 family.</text>
</comment>
<dbReference type="InterPro" id="IPR027806">
    <property type="entry name" value="HARBI1_dom"/>
</dbReference>
<evidence type="ECO:0000259" key="8">
    <source>
        <dbReference type="Pfam" id="PF13359"/>
    </source>
</evidence>
<evidence type="ECO:0000256" key="7">
    <source>
        <dbReference type="ARBA" id="ARBA00023242"/>
    </source>
</evidence>
<dbReference type="InParanoid" id="A0A4Q1BP99"/>
<dbReference type="AlphaFoldDB" id="A0A4Q1BP99"/>
<dbReference type="OrthoDB" id="2575743at2759"/>